<dbReference type="InterPro" id="IPR050712">
    <property type="entry name" value="NAD(P)H-dep_reductase"/>
</dbReference>
<organism evidence="2 3">
    <name type="scientific">Chelatococcus albus</name>
    <dbReference type="NCBI Taxonomy" id="3047466"/>
    <lineage>
        <taxon>Bacteria</taxon>
        <taxon>Pseudomonadati</taxon>
        <taxon>Pseudomonadota</taxon>
        <taxon>Alphaproteobacteria</taxon>
        <taxon>Hyphomicrobiales</taxon>
        <taxon>Chelatococcaceae</taxon>
        <taxon>Chelatococcus</taxon>
    </lineage>
</organism>
<dbReference type="PANTHER" id="PTHR30543:SF21">
    <property type="entry name" value="NAD(P)H-DEPENDENT FMN REDUCTASE LOT6"/>
    <property type="match status" value="1"/>
</dbReference>
<proteinExistence type="predicted"/>
<dbReference type="PANTHER" id="PTHR30543">
    <property type="entry name" value="CHROMATE REDUCTASE"/>
    <property type="match status" value="1"/>
</dbReference>
<dbReference type="Pfam" id="PF03358">
    <property type="entry name" value="FMN_red"/>
    <property type="match status" value="1"/>
</dbReference>
<dbReference type="GO" id="GO:0016491">
    <property type="term" value="F:oxidoreductase activity"/>
    <property type="evidence" value="ECO:0007669"/>
    <property type="project" value="UniProtKB-KW"/>
</dbReference>
<evidence type="ECO:0000313" key="3">
    <source>
        <dbReference type="Proteomes" id="UP001321492"/>
    </source>
</evidence>
<reference evidence="2 3" key="1">
    <citation type="submission" date="2023-05" db="EMBL/GenBank/DDBJ databases">
        <title>Chelatococcus sp. nov., a moderately thermophilic bacterium isolated from hot spring microbial mat.</title>
        <authorList>
            <person name="Hu C.-J."/>
            <person name="Li W.-J."/>
        </authorList>
    </citation>
    <scope>NUCLEOTIDE SEQUENCE [LARGE SCALE GENOMIC DNA]</scope>
    <source>
        <strain evidence="2 3">SYSU G07232</strain>
    </source>
</reference>
<dbReference type="Proteomes" id="UP001321492">
    <property type="component" value="Unassembled WGS sequence"/>
</dbReference>
<keyword evidence="2" id="KW-0560">Oxidoreductase</keyword>
<name>A0ABT7AHQ2_9HYPH</name>
<gene>
    <name evidence="2" type="ORF">QNA08_11765</name>
</gene>
<dbReference type="EMBL" id="JASJEV010000006">
    <property type="protein sequence ID" value="MDJ1158912.1"/>
    <property type="molecule type" value="Genomic_DNA"/>
</dbReference>
<comment type="caution">
    <text evidence="2">The sequence shown here is derived from an EMBL/GenBank/DDBJ whole genome shotgun (WGS) entry which is preliminary data.</text>
</comment>
<feature type="domain" description="NADPH-dependent FMN reductase-like" evidence="1">
    <location>
        <begin position="4"/>
        <end position="158"/>
    </location>
</feature>
<dbReference type="InterPro" id="IPR005025">
    <property type="entry name" value="FMN_Rdtase-like_dom"/>
</dbReference>
<evidence type="ECO:0000259" key="1">
    <source>
        <dbReference type="Pfam" id="PF03358"/>
    </source>
</evidence>
<protein>
    <submittedName>
        <fullName evidence="2">NAD(P)H-dependent oxidoreductase</fullName>
        <ecNumber evidence="2">1.-.-.-</ecNumber>
    </submittedName>
</protein>
<dbReference type="SUPFAM" id="SSF52218">
    <property type="entry name" value="Flavoproteins"/>
    <property type="match status" value="1"/>
</dbReference>
<dbReference type="EC" id="1.-.-.-" evidence="2"/>
<keyword evidence="3" id="KW-1185">Reference proteome</keyword>
<dbReference type="InterPro" id="IPR029039">
    <property type="entry name" value="Flavoprotein-like_sf"/>
</dbReference>
<sequence>MALPRILVFSGSVRSGSLNGKLAALAARRLREAGGEVREVSLKNYPLPIYDGDDEARDGVPANARALHGLFASHAGIFIASPEYNAGVAPIVKNTIDWVSRVKDGGGAAAAFARPVFGIGAASPGGFGGYRGLTALRHSLVLGLSALVLPEMVSVGAAQDAFDEAGELKNERSAGLLATLAKRLVEEASRRGA</sequence>
<dbReference type="RefSeq" id="WP_283740901.1">
    <property type="nucleotide sequence ID" value="NZ_JASJEV010000006.1"/>
</dbReference>
<accession>A0ABT7AHQ2</accession>
<dbReference type="Gene3D" id="3.40.50.360">
    <property type="match status" value="1"/>
</dbReference>
<evidence type="ECO:0000313" key="2">
    <source>
        <dbReference type="EMBL" id="MDJ1158912.1"/>
    </source>
</evidence>